<reference evidence="2 3" key="1">
    <citation type="submission" date="2018-05" db="EMBL/GenBank/DDBJ databases">
        <title>Paenibacillus flagellatus sp. nov., isolated from selenium mineral soil.</title>
        <authorList>
            <person name="Dai X."/>
        </authorList>
    </citation>
    <scope>NUCLEOTIDE SEQUENCE [LARGE SCALE GENOMIC DNA]</scope>
    <source>
        <strain evidence="2 3">DXL2</strain>
    </source>
</reference>
<comment type="caution">
    <text evidence="2">The sequence shown here is derived from an EMBL/GenBank/DDBJ whole genome shotgun (WGS) entry which is preliminary data.</text>
</comment>
<dbReference type="EMBL" id="QJVJ01000012">
    <property type="protein sequence ID" value="PYI51524.1"/>
    <property type="molecule type" value="Genomic_DNA"/>
</dbReference>
<dbReference type="InterPro" id="IPR031161">
    <property type="entry name" value="Peptidase_M60_dom"/>
</dbReference>
<evidence type="ECO:0000313" key="3">
    <source>
        <dbReference type="Proteomes" id="UP000247476"/>
    </source>
</evidence>
<dbReference type="Pfam" id="PF17291">
    <property type="entry name" value="M60-like_N"/>
    <property type="match status" value="1"/>
</dbReference>
<dbReference type="RefSeq" id="WP_110842646.1">
    <property type="nucleotide sequence ID" value="NZ_QJVJ01000012.1"/>
</dbReference>
<accession>A0A2V5K1D0</accession>
<proteinExistence type="predicted"/>
<dbReference type="OrthoDB" id="197688at2"/>
<evidence type="ECO:0000313" key="2">
    <source>
        <dbReference type="EMBL" id="PYI51524.1"/>
    </source>
</evidence>
<protein>
    <recommendedName>
        <fullName evidence="1">Peptidase M60 domain-containing protein</fullName>
    </recommendedName>
</protein>
<dbReference type="PROSITE" id="PS51723">
    <property type="entry name" value="PEPTIDASE_M60"/>
    <property type="match status" value="1"/>
</dbReference>
<dbReference type="InterPro" id="IPR051244">
    <property type="entry name" value="TCAF"/>
</dbReference>
<dbReference type="CDD" id="cd03143">
    <property type="entry name" value="A4_beta-galactosidase_middle_domain"/>
    <property type="match status" value="1"/>
</dbReference>
<dbReference type="Pfam" id="PF13402">
    <property type="entry name" value="Peptidase_M60"/>
    <property type="match status" value="1"/>
</dbReference>
<keyword evidence="3" id="KW-1185">Reference proteome</keyword>
<evidence type="ECO:0000259" key="1">
    <source>
        <dbReference type="PROSITE" id="PS51723"/>
    </source>
</evidence>
<dbReference type="Gene3D" id="2.60.120.1250">
    <property type="entry name" value="Peptidase M60, enhancin-like domain 1"/>
    <property type="match status" value="1"/>
</dbReference>
<dbReference type="Gene3D" id="1.10.390.30">
    <property type="entry name" value="Peptidase M60, enhancin-like domain 3"/>
    <property type="match status" value="1"/>
</dbReference>
<dbReference type="InterPro" id="IPR042279">
    <property type="entry name" value="Pep_M60_3"/>
</dbReference>
<dbReference type="InterPro" id="IPR035423">
    <property type="entry name" value="M60-like_N"/>
</dbReference>
<dbReference type="Proteomes" id="UP000247476">
    <property type="component" value="Unassembled WGS sequence"/>
</dbReference>
<dbReference type="PANTHER" id="PTHR15730:SF5">
    <property type="entry name" value="SI:CH211-210B2.2-RELATED"/>
    <property type="match status" value="1"/>
</dbReference>
<gene>
    <name evidence="2" type="ORF">DLM86_24185</name>
</gene>
<dbReference type="SMART" id="SM01276">
    <property type="entry name" value="M60-like"/>
    <property type="match status" value="1"/>
</dbReference>
<dbReference type="Gene3D" id="3.40.390.80">
    <property type="entry name" value="Peptidase M60, enhancin-like domain 2"/>
    <property type="match status" value="1"/>
</dbReference>
<dbReference type="PANTHER" id="PTHR15730">
    <property type="entry name" value="EXPERIMENTAL AUTOIMMUNE PROSTATITIS ANTIGEN 2-RELATED"/>
    <property type="match status" value="1"/>
</dbReference>
<organism evidence="2 3">
    <name type="scientific">Paenibacillus flagellatus</name>
    <dbReference type="NCBI Taxonomy" id="2211139"/>
    <lineage>
        <taxon>Bacteria</taxon>
        <taxon>Bacillati</taxon>
        <taxon>Bacillota</taxon>
        <taxon>Bacilli</taxon>
        <taxon>Bacillales</taxon>
        <taxon>Paenibacillaceae</taxon>
        <taxon>Paenibacillus</taxon>
    </lineage>
</organism>
<dbReference type="AlphaFoldDB" id="A0A2V5K1D0"/>
<name>A0A2V5K1D0_9BACL</name>
<feature type="domain" description="Peptidase M60" evidence="1">
    <location>
        <begin position="453"/>
        <end position="756"/>
    </location>
</feature>
<sequence>MNLIKTTIGACLCVSLVTLTPAVPAVRAEGGLSQAAAPAAEAGAAGASIDTAADRKAQPDSADRVLRRDLDMLYRDLTGIPVYGGTGGVGILGESAFPVSAPEGMASIGAARYGKGRIVLSGSAQYANLSPSADEAQRTLARNVLLWLTDEAHTNQGGGNDRTNRYEDALASRGNKKIRLATTSGSLAVDPALPIEVVRVESWANGNLNPQKVAVAYADGTMTEADAEALDDYVRRGGALIVAQNGRPLESITRSTPLEERVRIGNWRGARISADFPVQRLLNRAGLSLMNRELAAVASPTALTPEQAVNNRIRVRLEQGKGLEEGTLAIEQIDIGLPGAAPAKKRQLLTDVLTETLETITPETDLYAWAEQEVRRFGEVDFPIVKVNQPYRNALLNFEFSHFTLDPGNAKSPYADDFPGRVADDAPTVTGREVEVDLDFPEDVNYSLRLPNKNWVSTGLYAPPGKTVTLEVPAGTENVSVQIGSTDDDLRGSSTWNRVPLLVHFKKLTPGTVQVSSPYGGMIYLIPMKPTAGKTVTVTISGAVQAPYYELGKTTAEQWDAMRGSPATPYAELKSERIVLTVPSEFIRELTNPEELMKTWDDIVDSYDGLSGQSPTAPLPHTAERYPRYYVVDRQISSGALHAGYPIMAPFGAGKDLTNLDYIKTKAWGYWHELGHEYQQSAWTWGDVGEVTVNIYSLFIQEKYGNPSELLKTKNGKTYYQRAIDFLESADPNKKYGQLDNYDRLVLFKQLQMAYGWPFYTRLFAHYREMPKEERPGTNQQQIDTFAVTASKLAGEDLTEFFVKWSVGLSDEGKARIRAMNLPQPQTPPWTLRE</sequence>